<feature type="transmembrane region" description="Helical" evidence="3">
    <location>
        <begin position="402"/>
        <end position="424"/>
    </location>
</feature>
<dbReference type="Gene3D" id="3.40.50.300">
    <property type="entry name" value="P-loop containing nucleotide triphosphate hydrolases"/>
    <property type="match status" value="1"/>
</dbReference>
<dbReference type="KEGG" id="scu:SCE1572_16725"/>
<reference evidence="5 6" key="1">
    <citation type="journal article" date="2013" name="Sci. Rep.">
        <title>Extraordinary expansion of a Sorangium cellulosum genome from an alkaline milieu.</title>
        <authorList>
            <person name="Han K."/>
            <person name="Li Z.F."/>
            <person name="Peng R."/>
            <person name="Zhu L.P."/>
            <person name="Zhou T."/>
            <person name="Wang L.G."/>
            <person name="Li S.G."/>
            <person name="Zhang X.B."/>
            <person name="Hu W."/>
            <person name="Wu Z.H."/>
            <person name="Qin N."/>
            <person name="Li Y.Z."/>
        </authorList>
    </citation>
    <scope>NUCLEOTIDE SEQUENCE [LARGE SCALE GENOMIC DNA]</scope>
    <source>
        <strain evidence="5 6">So0157-2</strain>
    </source>
</reference>
<feature type="coiled-coil region" evidence="1">
    <location>
        <begin position="364"/>
        <end position="398"/>
    </location>
</feature>
<dbReference type="AlphaFoldDB" id="S4XZH7"/>
<dbReference type="EMBL" id="CP003969">
    <property type="protein sequence ID" value="AGP36003.1"/>
    <property type="molecule type" value="Genomic_DNA"/>
</dbReference>
<sequence>MSALVKNPFPGPQPYRASDRGRFYGREDMSYHLQGSLLANRCVTVYGPSGAGKSSLMQAAVIPALIDDQDIAVARVDGWPEDHEPTRWLAQAVYGDLGLGEPPPDLSAEDALLAAAKRAARRSSRIMLLYLDQIEQLLYASRSVDASEAFFDSLNRLVELPLRNLRVALSLREDYLGRFRDRLRDHRRLLDHGFRVGPLTVAELSAAVCQAAAAGEPPQAWELEKMTALMLQVRVPGQAATEEAEAQSAYAQVVCRALFQQRAGGEGASDGEIEAEPILRGYLETTLDTLDLLRGSAQRLLEDHLVTADGSRTLRTEKELLRLIPEKELSPILKALEGAAILHAEEHQGSRYFEIGHDWLARRVFEQRQQREREEEQQREFRREREEAEAKLVKERKKRRRLVVVAVVSVMLAAGAGALGLWAWQQKRAAEAAYRAADEQTQIALQRQAEARAALKEVEEQKQRAEAETRRAEAEKRRAEAEKSRAEVEAERARAAAEEAQQARDEAQRAEQVARAAEAQAREAELKARAEEQRASRAAEQERRSKEKLERLIERAAGKIQSGLN</sequence>
<feature type="domain" description="Novel STAND NTPase 1" evidence="4">
    <location>
        <begin position="8"/>
        <end position="390"/>
    </location>
</feature>
<evidence type="ECO:0000259" key="4">
    <source>
        <dbReference type="Pfam" id="PF20703"/>
    </source>
</evidence>
<dbReference type="Pfam" id="PF20703">
    <property type="entry name" value="nSTAND1"/>
    <property type="match status" value="1"/>
</dbReference>
<dbReference type="RefSeq" id="WP_020735291.1">
    <property type="nucleotide sequence ID" value="NC_021658.1"/>
</dbReference>
<name>S4XZH7_SORCE</name>
<dbReference type="OrthoDB" id="9765809at2"/>
<feature type="compositionally biased region" description="Basic and acidic residues" evidence="2">
    <location>
        <begin position="520"/>
        <end position="557"/>
    </location>
</feature>
<organism evidence="5 6">
    <name type="scientific">Sorangium cellulosum So0157-2</name>
    <dbReference type="NCBI Taxonomy" id="1254432"/>
    <lineage>
        <taxon>Bacteria</taxon>
        <taxon>Pseudomonadati</taxon>
        <taxon>Myxococcota</taxon>
        <taxon>Polyangia</taxon>
        <taxon>Polyangiales</taxon>
        <taxon>Polyangiaceae</taxon>
        <taxon>Sorangium</taxon>
    </lineage>
</organism>
<accession>S4XZH7</accession>
<keyword evidence="1" id="KW-0175">Coiled coil</keyword>
<evidence type="ECO:0000256" key="1">
    <source>
        <dbReference type="SAM" id="Coils"/>
    </source>
</evidence>
<dbReference type="InterPro" id="IPR049052">
    <property type="entry name" value="nSTAND1"/>
</dbReference>
<dbReference type="eggNOG" id="COG0433">
    <property type="taxonomic scope" value="Bacteria"/>
</dbReference>
<dbReference type="InterPro" id="IPR027417">
    <property type="entry name" value="P-loop_NTPase"/>
</dbReference>
<dbReference type="HOGENOM" id="CLU_482237_0_0_7"/>
<keyword evidence="3" id="KW-0472">Membrane</keyword>
<feature type="compositionally biased region" description="Low complexity" evidence="2">
    <location>
        <begin position="510"/>
        <end position="519"/>
    </location>
</feature>
<dbReference type="STRING" id="1254432.SCE1572_16725"/>
<evidence type="ECO:0000313" key="6">
    <source>
        <dbReference type="Proteomes" id="UP000014803"/>
    </source>
</evidence>
<dbReference type="Proteomes" id="UP000014803">
    <property type="component" value="Chromosome"/>
</dbReference>
<keyword evidence="3" id="KW-0812">Transmembrane</keyword>
<feature type="region of interest" description="Disordered" evidence="2">
    <location>
        <begin position="459"/>
        <end position="565"/>
    </location>
</feature>
<evidence type="ECO:0000256" key="3">
    <source>
        <dbReference type="SAM" id="Phobius"/>
    </source>
</evidence>
<dbReference type="SUPFAM" id="SSF52540">
    <property type="entry name" value="P-loop containing nucleoside triphosphate hydrolases"/>
    <property type="match status" value="1"/>
</dbReference>
<dbReference type="PATRIC" id="fig|1254432.3.peg.3768"/>
<protein>
    <recommendedName>
        <fullName evidence="4">Novel STAND NTPase 1 domain-containing protein</fullName>
    </recommendedName>
</protein>
<feature type="compositionally biased region" description="Basic and acidic residues" evidence="2">
    <location>
        <begin position="459"/>
        <end position="509"/>
    </location>
</feature>
<evidence type="ECO:0000256" key="2">
    <source>
        <dbReference type="SAM" id="MobiDB-lite"/>
    </source>
</evidence>
<gene>
    <name evidence="5" type="ORF">SCE1572_16725</name>
</gene>
<proteinExistence type="predicted"/>
<evidence type="ECO:0000313" key="5">
    <source>
        <dbReference type="EMBL" id="AGP36003.1"/>
    </source>
</evidence>
<keyword evidence="3" id="KW-1133">Transmembrane helix</keyword>